<keyword evidence="1" id="KW-0732">Signal</keyword>
<gene>
    <name evidence="2" type="ORF">ElyMa_005378600</name>
</gene>
<proteinExistence type="predicted"/>
<evidence type="ECO:0000256" key="1">
    <source>
        <dbReference type="SAM" id="SignalP"/>
    </source>
</evidence>
<name>A0AAV4EDP4_9GAST</name>
<reference evidence="2 3" key="1">
    <citation type="journal article" date="2021" name="Elife">
        <title>Chloroplast acquisition without the gene transfer in kleptoplastic sea slugs, Plakobranchus ocellatus.</title>
        <authorList>
            <person name="Maeda T."/>
            <person name="Takahashi S."/>
            <person name="Yoshida T."/>
            <person name="Shimamura S."/>
            <person name="Takaki Y."/>
            <person name="Nagai Y."/>
            <person name="Toyoda A."/>
            <person name="Suzuki Y."/>
            <person name="Arimoto A."/>
            <person name="Ishii H."/>
            <person name="Satoh N."/>
            <person name="Nishiyama T."/>
            <person name="Hasebe M."/>
            <person name="Maruyama T."/>
            <person name="Minagawa J."/>
            <person name="Obokata J."/>
            <person name="Shigenobu S."/>
        </authorList>
    </citation>
    <scope>NUCLEOTIDE SEQUENCE [LARGE SCALE GENOMIC DNA]</scope>
</reference>
<organism evidence="2 3">
    <name type="scientific">Elysia marginata</name>
    <dbReference type="NCBI Taxonomy" id="1093978"/>
    <lineage>
        <taxon>Eukaryota</taxon>
        <taxon>Metazoa</taxon>
        <taxon>Spiralia</taxon>
        <taxon>Lophotrochozoa</taxon>
        <taxon>Mollusca</taxon>
        <taxon>Gastropoda</taxon>
        <taxon>Heterobranchia</taxon>
        <taxon>Euthyneura</taxon>
        <taxon>Panpulmonata</taxon>
        <taxon>Sacoglossa</taxon>
        <taxon>Placobranchoidea</taxon>
        <taxon>Plakobranchidae</taxon>
        <taxon>Elysia</taxon>
    </lineage>
</organism>
<evidence type="ECO:0000313" key="3">
    <source>
        <dbReference type="Proteomes" id="UP000762676"/>
    </source>
</evidence>
<dbReference type="Proteomes" id="UP000762676">
    <property type="component" value="Unassembled WGS sequence"/>
</dbReference>
<dbReference type="EMBL" id="BMAT01010700">
    <property type="protein sequence ID" value="GFR59112.1"/>
    <property type="molecule type" value="Genomic_DNA"/>
</dbReference>
<accession>A0AAV4EDP4</accession>
<feature type="chain" id="PRO_5043360392" evidence="1">
    <location>
        <begin position="19"/>
        <end position="303"/>
    </location>
</feature>
<evidence type="ECO:0000313" key="2">
    <source>
        <dbReference type="EMBL" id="GFR59112.1"/>
    </source>
</evidence>
<feature type="signal peptide" evidence="1">
    <location>
        <begin position="1"/>
        <end position="18"/>
    </location>
</feature>
<keyword evidence="3" id="KW-1185">Reference proteome</keyword>
<comment type="caution">
    <text evidence="2">The sequence shown here is derived from an EMBL/GenBank/DDBJ whole genome shotgun (WGS) entry which is preliminary data.</text>
</comment>
<sequence length="303" mass="34614">MWLQVLLVAAFAFSAAEGMCFGVQFMQQQITCPGAMVYYPQLCICIEPQLKTRLHDEISFTHDAPNILTRSTSDPFDPLQTNKGRLQLQALRHHLTARLPDTGFHNFVRSVARRPTAADNPLYLFADRSYQNYQRPLQPVTEMTTMYFPKSWGMGGLNDYWRQRKPETVLNKQGDKKWLPQTNQVHPLPLIETLKPRRKAWQDAALRQAHNRFGNQALAQKFLSLATQAISPDTSRHRFQRINNAVAPDSPSNKFYISPQKTVESLLALKEAALMKLGLENILPQRTVRRANSFIQSATARLP</sequence>
<dbReference type="AlphaFoldDB" id="A0AAV4EDP4"/>
<protein>
    <submittedName>
        <fullName evidence="2">Uncharacterized protein</fullName>
    </submittedName>
</protein>